<dbReference type="GO" id="GO:0045944">
    <property type="term" value="P:positive regulation of transcription by RNA polymerase II"/>
    <property type="evidence" value="ECO:0007669"/>
    <property type="project" value="UniProtKB-ARBA"/>
</dbReference>
<dbReference type="EMBL" id="HF935218">
    <property type="protein sequence ID" value="CCX04802.1"/>
    <property type="molecule type" value="Genomic_DNA"/>
</dbReference>
<dbReference type="SMART" id="SM00355">
    <property type="entry name" value="ZnF_C2H2"/>
    <property type="match status" value="2"/>
</dbReference>
<reference evidence="14 15" key="1">
    <citation type="journal article" date="2013" name="PLoS Genet.">
        <title>The genome and development-dependent transcriptomes of Pyronema confluens: a window into fungal evolution.</title>
        <authorList>
            <person name="Traeger S."/>
            <person name="Altegoer F."/>
            <person name="Freitag M."/>
            <person name="Gabaldon T."/>
            <person name="Kempken F."/>
            <person name="Kumar A."/>
            <person name="Marcet-Houben M."/>
            <person name="Poggeler S."/>
            <person name="Stajich J.E."/>
            <person name="Nowrousian M."/>
        </authorList>
    </citation>
    <scope>NUCLEOTIDE SEQUENCE [LARGE SCALE GENOMIC DNA]</scope>
    <source>
        <strain evidence="15">CBS 100304</strain>
        <tissue evidence="14">Vegetative mycelium</tissue>
    </source>
</reference>
<keyword evidence="8" id="KW-0805">Transcription regulation</keyword>
<dbReference type="GO" id="GO:0008270">
    <property type="term" value="F:zinc ion binding"/>
    <property type="evidence" value="ECO:0007669"/>
    <property type="project" value="UniProtKB-KW"/>
</dbReference>
<feature type="region of interest" description="Disordered" evidence="12">
    <location>
        <begin position="132"/>
        <end position="182"/>
    </location>
</feature>
<feature type="region of interest" description="Disordered" evidence="12">
    <location>
        <begin position="610"/>
        <end position="629"/>
    </location>
</feature>
<keyword evidence="3" id="KW-0963">Cytoplasm</keyword>
<organism evidence="14 15">
    <name type="scientific">Pyronema omphalodes (strain CBS 100304)</name>
    <name type="common">Pyronema confluens</name>
    <dbReference type="NCBI Taxonomy" id="1076935"/>
    <lineage>
        <taxon>Eukaryota</taxon>
        <taxon>Fungi</taxon>
        <taxon>Dikarya</taxon>
        <taxon>Ascomycota</taxon>
        <taxon>Pezizomycotina</taxon>
        <taxon>Pezizomycetes</taxon>
        <taxon>Pezizales</taxon>
        <taxon>Pyronemataceae</taxon>
        <taxon>Pyronema</taxon>
    </lineage>
</organism>
<evidence type="ECO:0000259" key="13">
    <source>
        <dbReference type="PROSITE" id="PS50157"/>
    </source>
</evidence>
<dbReference type="PANTHER" id="PTHR24388:SF54">
    <property type="entry name" value="PROTEIN ESCARGOT"/>
    <property type="match status" value="1"/>
</dbReference>
<feature type="region of interest" description="Disordered" evidence="12">
    <location>
        <begin position="1"/>
        <end position="44"/>
    </location>
</feature>
<feature type="region of interest" description="Disordered" evidence="12">
    <location>
        <begin position="261"/>
        <end position="360"/>
    </location>
</feature>
<dbReference type="GO" id="GO:0000978">
    <property type="term" value="F:RNA polymerase II cis-regulatory region sequence-specific DNA binding"/>
    <property type="evidence" value="ECO:0007669"/>
    <property type="project" value="TreeGrafter"/>
</dbReference>
<evidence type="ECO:0000256" key="10">
    <source>
        <dbReference type="ARBA" id="ARBA00023242"/>
    </source>
</evidence>
<dbReference type="GO" id="GO:0000981">
    <property type="term" value="F:DNA-binding transcription factor activity, RNA polymerase II-specific"/>
    <property type="evidence" value="ECO:0007669"/>
    <property type="project" value="TreeGrafter"/>
</dbReference>
<dbReference type="FunFam" id="3.30.160.60:FF:000146">
    <property type="entry name" value="C2H2 type zinc finger protein"/>
    <property type="match status" value="1"/>
</dbReference>
<name>U4KUP0_PYROM</name>
<proteinExistence type="predicted"/>
<dbReference type="PROSITE" id="PS50157">
    <property type="entry name" value="ZINC_FINGER_C2H2_2"/>
    <property type="match status" value="2"/>
</dbReference>
<dbReference type="PANTHER" id="PTHR24388">
    <property type="entry name" value="ZINC FINGER PROTEIN"/>
    <property type="match status" value="1"/>
</dbReference>
<feature type="compositionally biased region" description="Polar residues" evidence="12">
    <location>
        <begin position="330"/>
        <end position="343"/>
    </location>
</feature>
<sequence length="703" mass="78290">MEGSNHHRKQNSLNPNDFPQRDVFGYDQQQQFVDGQNNYGHLPSVSQPEQLFNDPPLYPTSHDIYPAHSGINPALLNTHSSNSPQGATPSVKIEHEHAQEYPSVTDGFYQPQVPAAPEINYNWSELFQQAEPRQQWQRHSRAPSEYSDISSVGFPSAHNSPMPRNLEYHSEHPSPMLNPQQMFPDQQQSMQELLHGGGNDPFGLGLENFTITDHRDASPAASPAIGYTHSGPNSPFLGAQGHMLRPVPSMGNIGLTPSMPANHGSGAAQGLGINQPHGPGMVPEINFEFAPPQRQPTFPGKQAQQADEMTLGIPQKPGRRRAKSDPWGANSGSLKQQSTSQPGSREHSPARGRPRGISTSLSPSAALQAVGATMARAPSPIPAPVLSNSASPKMPRRLSTNSVPNDRDYILELAHPNRPGAGDSKRVQKHPATFQCTLCPKRFTRAYNLRSHLRTHTNDRPFVCSVCKKAFARQHDRKRHEGLHSGEKKFQCRGNLKVGGQWGCGRKFARADALGRHFRSEAGRVCIRPLLDEETAEQRLQAQQQPMHSPGMGMEHLDLGMQHTAATAAAFPNAILEKFPALANIRWDIASPEGDFEDYDDNSALELSGNEYEDDLSDNGGLGNSNRNSFDGYPGDAVYAQDTWQKLQGEMERLQQAQLRGLRQEQAEEEMWREREMQHWERMEEQRQMEEFYNAFGRDLYSY</sequence>
<evidence type="ECO:0000256" key="2">
    <source>
        <dbReference type="ARBA" id="ARBA00004496"/>
    </source>
</evidence>
<dbReference type="OrthoDB" id="8117402at2759"/>
<dbReference type="SUPFAM" id="SSF57667">
    <property type="entry name" value="beta-beta-alpha zinc fingers"/>
    <property type="match status" value="1"/>
</dbReference>
<dbReference type="PROSITE" id="PS00028">
    <property type="entry name" value="ZINC_FINGER_C2H2_1"/>
    <property type="match status" value="2"/>
</dbReference>
<evidence type="ECO:0000256" key="11">
    <source>
        <dbReference type="PROSITE-ProRule" id="PRU00042"/>
    </source>
</evidence>
<feature type="region of interest" description="Disordered" evidence="12">
    <location>
        <begin position="381"/>
        <end position="403"/>
    </location>
</feature>
<evidence type="ECO:0000256" key="8">
    <source>
        <dbReference type="ARBA" id="ARBA00023015"/>
    </source>
</evidence>
<evidence type="ECO:0000256" key="5">
    <source>
        <dbReference type="ARBA" id="ARBA00022737"/>
    </source>
</evidence>
<dbReference type="FunFam" id="3.30.160.60:FF:000181">
    <property type="entry name" value="C2H2 type zinc finger protein"/>
    <property type="match status" value="1"/>
</dbReference>
<dbReference type="GO" id="GO:0071277">
    <property type="term" value="P:cellular response to calcium ion"/>
    <property type="evidence" value="ECO:0007669"/>
    <property type="project" value="UniProtKB-ARBA"/>
</dbReference>
<dbReference type="AlphaFoldDB" id="U4KUP0"/>
<feature type="domain" description="C2H2-type" evidence="13">
    <location>
        <begin position="462"/>
        <end position="489"/>
    </location>
</feature>
<evidence type="ECO:0000256" key="7">
    <source>
        <dbReference type="ARBA" id="ARBA00022833"/>
    </source>
</evidence>
<dbReference type="Pfam" id="PF00096">
    <property type="entry name" value="zf-C2H2"/>
    <property type="match status" value="1"/>
</dbReference>
<dbReference type="eggNOG" id="KOG1721">
    <property type="taxonomic scope" value="Eukaryota"/>
</dbReference>
<dbReference type="InterPro" id="IPR013087">
    <property type="entry name" value="Znf_C2H2_type"/>
</dbReference>
<keyword evidence="5" id="KW-0677">Repeat</keyword>
<keyword evidence="9" id="KW-0804">Transcription</keyword>
<dbReference type="OMA" id="SFQGHRR"/>
<keyword evidence="7" id="KW-0862">Zinc</keyword>
<feature type="domain" description="C2H2-type" evidence="13">
    <location>
        <begin position="434"/>
        <end position="461"/>
    </location>
</feature>
<comment type="subcellular location">
    <subcellularLocation>
        <location evidence="2">Cytoplasm</location>
    </subcellularLocation>
    <subcellularLocation>
        <location evidence="1">Nucleus</location>
    </subcellularLocation>
</comment>
<evidence type="ECO:0000256" key="12">
    <source>
        <dbReference type="SAM" id="MobiDB-lite"/>
    </source>
</evidence>
<evidence type="ECO:0000256" key="3">
    <source>
        <dbReference type="ARBA" id="ARBA00022490"/>
    </source>
</evidence>
<dbReference type="InterPro" id="IPR050527">
    <property type="entry name" value="Snail/Krueppel_Znf"/>
</dbReference>
<keyword evidence="6 11" id="KW-0863">Zinc-finger</keyword>
<dbReference type="FunFam" id="3.30.160.60:FF:000239">
    <property type="entry name" value="C2H2 type zinc finger protein"/>
    <property type="match status" value="1"/>
</dbReference>
<evidence type="ECO:0000256" key="1">
    <source>
        <dbReference type="ARBA" id="ARBA00004123"/>
    </source>
</evidence>
<protein>
    <submittedName>
        <fullName evidence="14">Similar to Transcriptional regulator CRZ1 acc. no. P53968</fullName>
    </submittedName>
</protein>
<keyword evidence="15" id="KW-1185">Reference proteome</keyword>
<feature type="compositionally biased region" description="Basic residues" evidence="12">
    <location>
        <begin position="1"/>
        <end position="10"/>
    </location>
</feature>
<dbReference type="Proteomes" id="UP000018144">
    <property type="component" value="Unassembled WGS sequence"/>
</dbReference>
<dbReference type="GO" id="GO:0005634">
    <property type="term" value="C:nucleus"/>
    <property type="evidence" value="ECO:0007669"/>
    <property type="project" value="UniProtKB-SubCell"/>
</dbReference>
<dbReference type="Gene3D" id="3.30.160.60">
    <property type="entry name" value="Classic Zinc Finger"/>
    <property type="match status" value="3"/>
</dbReference>
<dbReference type="InterPro" id="IPR036236">
    <property type="entry name" value="Znf_C2H2_sf"/>
</dbReference>
<evidence type="ECO:0000256" key="9">
    <source>
        <dbReference type="ARBA" id="ARBA00023163"/>
    </source>
</evidence>
<evidence type="ECO:0000256" key="4">
    <source>
        <dbReference type="ARBA" id="ARBA00022723"/>
    </source>
</evidence>
<feature type="compositionally biased region" description="Polar residues" evidence="12">
    <location>
        <begin position="27"/>
        <end position="44"/>
    </location>
</feature>
<accession>U4KUP0</accession>
<keyword evidence="4" id="KW-0479">Metal-binding</keyword>
<evidence type="ECO:0000256" key="6">
    <source>
        <dbReference type="ARBA" id="ARBA00022771"/>
    </source>
</evidence>
<gene>
    <name evidence="14" type="ORF">PCON_03784</name>
</gene>
<dbReference type="STRING" id="1076935.U4KUP0"/>
<keyword evidence="10" id="KW-0539">Nucleus</keyword>
<evidence type="ECO:0000313" key="14">
    <source>
        <dbReference type="EMBL" id="CCX04802.1"/>
    </source>
</evidence>
<dbReference type="GO" id="GO:0005737">
    <property type="term" value="C:cytoplasm"/>
    <property type="evidence" value="ECO:0007669"/>
    <property type="project" value="UniProtKB-SubCell"/>
</dbReference>
<evidence type="ECO:0000313" key="15">
    <source>
        <dbReference type="Proteomes" id="UP000018144"/>
    </source>
</evidence>